<sequence length="71" mass="7886">HQCCRNSSIVQLRNSSVRLTVWTPTSHGWVVVNSDGARKSDTQLWYVVEVYFGQVEGNGLVVLQKGLVLAV</sequence>
<evidence type="ECO:0000313" key="2">
    <source>
        <dbReference type="Proteomes" id="UP000265520"/>
    </source>
</evidence>
<accession>A0A392TPA9</accession>
<comment type="caution">
    <text evidence="1">The sequence shown here is derived from an EMBL/GenBank/DDBJ whole genome shotgun (WGS) entry which is preliminary data.</text>
</comment>
<dbReference type="EMBL" id="LXQA010628944">
    <property type="protein sequence ID" value="MCI62983.1"/>
    <property type="molecule type" value="Genomic_DNA"/>
</dbReference>
<dbReference type="Proteomes" id="UP000265520">
    <property type="component" value="Unassembled WGS sequence"/>
</dbReference>
<keyword evidence="2" id="KW-1185">Reference proteome</keyword>
<reference evidence="1 2" key="1">
    <citation type="journal article" date="2018" name="Front. Plant Sci.">
        <title>Red Clover (Trifolium pratense) and Zigzag Clover (T. medium) - A Picture of Genomic Similarities and Differences.</title>
        <authorList>
            <person name="Dluhosova J."/>
            <person name="Istvanek J."/>
            <person name="Nedelnik J."/>
            <person name="Repkova J."/>
        </authorList>
    </citation>
    <scope>NUCLEOTIDE SEQUENCE [LARGE SCALE GENOMIC DNA]</scope>
    <source>
        <strain evidence="2">cv. 10/8</strain>
        <tissue evidence="1">Leaf</tissue>
    </source>
</reference>
<proteinExistence type="predicted"/>
<feature type="non-terminal residue" evidence="1">
    <location>
        <position position="1"/>
    </location>
</feature>
<protein>
    <submittedName>
        <fullName evidence="1">Uncharacterized protein</fullName>
    </submittedName>
</protein>
<evidence type="ECO:0000313" key="1">
    <source>
        <dbReference type="EMBL" id="MCI62983.1"/>
    </source>
</evidence>
<organism evidence="1 2">
    <name type="scientific">Trifolium medium</name>
    <dbReference type="NCBI Taxonomy" id="97028"/>
    <lineage>
        <taxon>Eukaryota</taxon>
        <taxon>Viridiplantae</taxon>
        <taxon>Streptophyta</taxon>
        <taxon>Embryophyta</taxon>
        <taxon>Tracheophyta</taxon>
        <taxon>Spermatophyta</taxon>
        <taxon>Magnoliopsida</taxon>
        <taxon>eudicotyledons</taxon>
        <taxon>Gunneridae</taxon>
        <taxon>Pentapetalae</taxon>
        <taxon>rosids</taxon>
        <taxon>fabids</taxon>
        <taxon>Fabales</taxon>
        <taxon>Fabaceae</taxon>
        <taxon>Papilionoideae</taxon>
        <taxon>50 kb inversion clade</taxon>
        <taxon>NPAAA clade</taxon>
        <taxon>Hologalegina</taxon>
        <taxon>IRL clade</taxon>
        <taxon>Trifolieae</taxon>
        <taxon>Trifolium</taxon>
    </lineage>
</organism>
<dbReference type="AlphaFoldDB" id="A0A392TPA9"/>
<name>A0A392TPA9_9FABA</name>